<keyword evidence="2" id="KW-1185">Reference proteome</keyword>
<protein>
    <submittedName>
        <fullName evidence="1">Uncharacterized protein</fullName>
    </submittedName>
</protein>
<proteinExistence type="predicted"/>
<dbReference type="EMBL" id="CM016556">
    <property type="protein sequence ID" value="TKW13510.1"/>
    <property type="molecule type" value="Genomic_DNA"/>
</dbReference>
<dbReference type="PANTHER" id="PTHR35356">
    <property type="entry name" value="OS01G0156300 PROTEIN-RELATED"/>
    <property type="match status" value="1"/>
</dbReference>
<dbReference type="Gramene" id="TKW13510">
    <property type="protein sequence ID" value="TKW13510"/>
    <property type="gene ID" value="SEVIR_5G105900v2"/>
</dbReference>
<evidence type="ECO:0000313" key="1">
    <source>
        <dbReference type="EMBL" id="TKW13510.1"/>
    </source>
</evidence>
<dbReference type="Pfam" id="PF06533">
    <property type="entry name" value="DUF1110"/>
    <property type="match status" value="1"/>
</dbReference>
<sequence length="180" mass="19212">MAGNIWKAQALERVTEAGCRFDSARWRLLDAVARLAPPAHVFARGARRGLRHRIRLVLGDLAGVSGELSLAASAVAAAELVALRGAAVSPMLSIHGRERHALGALRSARGLAEDAHGSVERCRGHLRAALYLLDHPGLPGVLGFVVAERTAAHRVLEDALASAVESEMLVITARQYIRVN</sequence>
<dbReference type="OMA" id="VERCRGH"/>
<name>A0A4U6UC45_SETVI</name>
<dbReference type="AlphaFoldDB" id="A0A4U6UC45"/>
<accession>A0A4U6UC45</accession>
<evidence type="ECO:0000313" key="2">
    <source>
        <dbReference type="Proteomes" id="UP000298652"/>
    </source>
</evidence>
<dbReference type="PANTHER" id="PTHR35356:SF3">
    <property type="entry name" value="OS01G0156300 PROTEIN"/>
    <property type="match status" value="1"/>
</dbReference>
<reference evidence="1" key="1">
    <citation type="submission" date="2019-03" db="EMBL/GenBank/DDBJ databases">
        <title>WGS assembly of Setaria viridis.</title>
        <authorList>
            <person name="Huang P."/>
            <person name="Jenkins J."/>
            <person name="Grimwood J."/>
            <person name="Barry K."/>
            <person name="Healey A."/>
            <person name="Mamidi S."/>
            <person name="Sreedasyam A."/>
            <person name="Shu S."/>
            <person name="Feldman M."/>
            <person name="Wu J."/>
            <person name="Yu Y."/>
            <person name="Chen C."/>
            <person name="Johnson J."/>
            <person name="Rokhsar D."/>
            <person name="Baxter I."/>
            <person name="Schmutz J."/>
            <person name="Brutnell T."/>
            <person name="Kellogg E."/>
        </authorList>
    </citation>
    <scope>NUCLEOTIDE SEQUENCE [LARGE SCALE GENOMIC DNA]</scope>
</reference>
<gene>
    <name evidence="1" type="ORF">SEVIR_5G105900v2</name>
</gene>
<dbReference type="Proteomes" id="UP000298652">
    <property type="component" value="Chromosome 5"/>
</dbReference>
<organism evidence="1 2">
    <name type="scientific">Setaria viridis</name>
    <name type="common">Green bristlegrass</name>
    <name type="synonym">Setaria italica subsp. viridis</name>
    <dbReference type="NCBI Taxonomy" id="4556"/>
    <lineage>
        <taxon>Eukaryota</taxon>
        <taxon>Viridiplantae</taxon>
        <taxon>Streptophyta</taxon>
        <taxon>Embryophyta</taxon>
        <taxon>Tracheophyta</taxon>
        <taxon>Spermatophyta</taxon>
        <taxon>Magnoliopsida</taxon>
        <taxon>Liliopsida</taxon>
        <taxon>Poales</taxon>
        <taxon>Poaceae</taxon>
        <taxon>PACMAD clade</taxon>
        <taxon>Panicoideae</taxon>
        <taxon>Panicodae</taxon>
        <taxon>Paniceae</taxon>
        <taxon>Cenchrinae</taxon>
        <taxon>Setaria</taxon>
    </lineage>
</organism>
<dbReference type="InterPro" id="IPR010535">
    <property type="entry name" value="DUF1110"/>
</dbReference>